<dbReference type="Proteomes" id="UP001140066">
    <property type="component" value="Unassembled WGS sequence"/>
</dbReference>
<evidence type="ECO:0000313" key="2">
    <source>
        <dbReference type="Proteomes" id="UP001140066"/>
    </source>
</evidence>
<proteinExistence type="predicted"/>
<dbReference type="EMBL" id="JANBUK010000343">
    <property type="protein sequence ID" value="KAJ2790392.1"/>
    <property type="molecule type" value="Genomic_DNA"/>
</dbReference>
<sequence>MSRHLELYDEEDDGAIYDELQDISEDDQARLIKGVEAVKGAIGSDTGIEDREIKESLWYYFFDEEATIAWLQKTHKLKLKSK</sequence>
<reference evidence="1" key="1">
    <citation type="submission" date="2022-07" db="EMBL/GenBank/DDBJ databases">
        <title>Phylogenomic reconstructions and comparative analyses of Kickxellomycotina fungi.</title>
        <authorList>
            <person name="Reynolds N.K."/>
            <person name="Stajich J.E."/>
            <person name="Barry K."/>
            <person name="Grigoriev I.V."/>
            <person name="Crous P."/>
            <person name="Smith M.E."/>
        </authorList>
    </citation>
    <scope>NUCLEOTIDE SEQUENCE</scope>
    <source>
        <strain evidence="1">BCRC 34191</strain>
    </source>
</reference>
<protein>
    <submittedName>
        <fullName evidence="1">Uncharacterized protein</fullName>
    </submittedName>
</protein>
<gene>
    <name evidence="1" type="ORF">GGI18_001827</name>
</gene>
<evidence type="ECO:0000313" key="1">
    <source>
        <dbReference type="EMBL" id="KAJ2790392.1"/>
    </source>
</evidence>
<accession>A0ACC1KIV1</accession>
<comment type="caution">
    <text evidence="1">The sequence shown here is derived from an EMBL/GenBank/DDBJ whole genome shotgun (WGS) entry which is preliminary data.</text>
</comment>
<keyword evidence="2" id="KW-1185">Reference proteome</keyword>
<name>A0ACC1KIV1_9FUNG</name>
<organism evidence="1 2">
    <name type="scientific">Coemansia linderi</name>
    <dbReference type="NCBI Taxonomy" id="2663919"/>
    <lineage>
        <taxon>Eukaryota</taxon>
        <taxon>Fungi</taxon>
        <taxon>Fungi incertae sedis</taxon>
        <taxon>Zoopagomycota</taxon>
        <taxon>Kickxellomycotina</taxon>
        <taxon>Kickxellomycetes</taxon>
        <taxon>Kickxellales</taxon>
        <taxon>Kickxellaceae</taxon>
        <taxon>Coemansia</taxon>
    </lineage>
</organism>